<keyword evidence="3" id="KW-1185">Reference proteome</keyword>
<proteinExistence type="predicted"/>
<gene>
    <name evidence="2" type="ORF">ACFSVL_06590</name>
</gene>
<comment type="caution">
    <text evidence="2">The sequence shown here is derived from an EMBL/GenBank/DDBJ whole genome shotgun (WGS) entry which is preliminary data.</text>
</comment>
<name>A0ABW5H1D7_9PSEU</name>
<feature type="region of interest" description="Disordered" evidence="1">
    <location>
        <begin position="1"/>
        <end position="30"/>
    </location>
</feature>
<protein>
    <submittedName>
        <fullName evidence="2">Uncharacterized protein</fullName>
    </submittedName>
</protein>
<dbReference type="EMBL" id="JBHUKS010000004">
    <property type="protein sequence ID" value="MFD2467053.1"/>
    <property type="molecule type" value="Genomic_DNA"/>
</dbReference>
<organism evidence="2 3">
    <name type="scientific">Amycolatopsis silviterrae</name>
    <dbReference type="NCBI Taxonomy" id="1656914"/>
    <lineage>
        <taxon>Bacteria</taxon>
        <taxon>Bacillati</taxon>
        <taxon>Actinomycetota</taxon>
        <taxon>Actinomycetes</taxon>
        <taxon>Pseudonocardiales</taxon>
        <taxon>Pseudonocardiaceae</taxon>
        <taxon>Amycolatopsis</taxon>
    </lineage>
</organism>
<dbReference type="RefSeq" id="WP_378301388.1">
    <property type="nucleotide sequence ID" value="NZ_JBHUKS010000004.1"/>
</dbReference>
<reference evidence="3" key="1">
    <citation type="journal article" date="2019" name="Int. J. Syst. Evol. Microbiol.">
        <title>The Global Catalogue of Microorganisms (GCM) 10K type strain sequencing project: providing services to taxonomists for standard genome sequencing and annotation.</title>
        <authorList>
            <consortium name="The Broad Institute Genomics Platform"/>
            <consortium name="The Broad Institute Genome Sequencing Center for Infectious Disease"/>
            <person name="Wu L."/>
            <person name="Ma J."/>
        </authorList>
    </citation>
    <scope>NUCLEOTIDE SEQUENCE [LARGE SCALE GENOMIC DNA]</scope>
    <source>
        <strain evidence="3">CGMCC 4.7641</strain>
    </source>
</reference>
<accession>A0ABW5H1D7</accession>
<sequence>MTALPDRPTAPGRIGSWSRRRAAPAAPGPITGVLRRFSLTAPSESLRQPKLA</sequence>
<evidence type="ECO:0000313" key="3">
    <source>
        <dbReference type="Proteomes" id="UP001597483"/>
    </source>
</evidence>
<dbReference type="Proteomes" id="UP001597483">
    <property type="component" value="Unassembled WGS sequence"/>
</dbReference>
<evidence type="ECO:0000256" key="1">
    <source>
        <dbReference type="SAM" id="MobiDB-lite"/>
    </source>
</evidence>
<evidence type="ECO:0000313" key="2">
    <source>
        <dbReference type="EMBL" id="MFD2467053.1"/>
    </source>
</evidence>